<keyword evidence="10" id="KW-1185">Reference proteome</keyword>
<organism evidence="10 11">
    <name type="scientific">Galleria mellonella</name>
    <name type="common">Greater wax moth</name>
    <dbReference type="NCBI Taxonomy" id="7137"/>
    <lineage>
        <taxon>Eukaryota</taxon>
        <taxon>Metazoa</taxon>
        <taxon>Ecdysozoa</taxon>
        <taxon>Arthropoda</taxon>
        <taxon>Hexapoda</taxon>
        <taxon>Insecta</taxon>
        <taxon>Pterygota</taxon>
        <taxon>Neoptera</taxon>
        <taxon>Endopterygota</taxon>
        <taxon>Lepidoptera</taxon>
        <taxon>Glossata</taxon>
        <taxon>Ditrysia</taxon>
        <taxon>Pyraloidea</taxon>
        <taxon>Pyralidae</taxon>
        <taxon>Galleriinae</taxon>
        <taxon>Galleria</taxon>
    </lineage>
</organism>
<feature type="region of interest" description="Disordered" evidence="9">
    <location>
        <begin position="46"/>
        <end position="78"/>
    </location>
</feature>
<evidence type="ECO:0000256" key="9">
    <source>
        <dbReference type="SAM" id="MobiDB-lite"/>
    </source>
</evidence>
<dbReference type="EC" id="2.4.1.-" evidence="8"/>
<keyword evidence="6 8" id="KW-1133">Transmembrane helix</keyword>
<dbReference type="Proteomes" id="UP001652740">
    <property type="component" value="Unplaced"/>
</dbReference>
<comment type="similarity">
    <text evidence="2 8">Belongs to the glycosyltransferase 92 family.</text>
</comment>
<reference evidence="11" key="1">
    <citation type="submission" date="2025-08" db="UniProtKB">
        <authorList>
            <consortium name="RefSeq"/>
        </authorList>
    </citation>
    <scope>IDENTIFICATION</scope>
    <source>
        <tissue evidence="11">Whole larvae</tissue>
    </source>
</reference>
<sequence length="466" mass="52933">MRWRGRAAPYRAKERANISFFIFIMFFAVFGVIILTQLLLLERPNTTGSSRSRYEDLQGWEGRTETGNGDAGEPPPPAHAPLDAVWQPVAGTRFRFYVYSAFVERRTVAAVRIIAATKTRGADAVICRMWLPDNRTLTLKARVKAIRENWNMKYSATYVLCLLRDSGVKPQETVGASISVISSNWPGRAPTNLLTVLDTEPKSGIEENLHICVKPFHYSYSREDWLLEWFELNKLLGASHFYMYNESLSAPVGCLIDHYKKQGLVTLLPWKLPIISKVEIRTEGQFAAFNDCLYRSMSTAGWLLVIDVDELVVPRRERTLPALLTALRASYNPPSKSPAAFLFRNAFFYLRWEDDAEAVAPLVTARKTRRWATPHALKNRSKYALRPRDTVELGNHFVWEHAPGASSAGVPTDRALLHHYRAACEYGGMNCLTVPSTVDRMAHRWTEELLKKVTEEKKVLARVCPK</sequence>
<evidence type="ECO:0000313" key="10">
    <source>
        <dbReference type="Proteomes" id="UP001652740"/>
    </source>
</evidence>
<evidence type="ECO:0000313" key="11">
    <source>
        <dbReference type="RefSeq" id="XP_052759566.1"/>
    </source>
</evidence>
<dbReference type="PANTHER" id="PTHR21461:SF40">
    <property type="entry name" value="GLYCOSYLTRANSFERASE FAMILY 92 PROTEIN"/>
    <property type="match status" value="1"/>
</dbReference>
<keyword evidence="4 8" id="KW-0808">Transferase</keyword>
<proteinExistence type="inferred from homology"/>
<dbReference type="InterPro" id="IPR008166">
    <property type="entry name" value="Glyco_transf_92"/>
</dbReference>
<keyword evidence="3 8" id="KW-0328">Glycosyltransferase</keyword>
<evidence type="ECO:0000256" key="2">
    <source>
        <dbReference type="ARBA" id="ARBA00007647"/>
    </source>
</evidence>
<protein>
    <recommendedName>
        <fullName evidence="8">Glycosyltransferase family 92 protein</fullName>
        <ecNumber evidence="8">2.4.1.-</ecNumber>
    </recommendedName>
</protein>
<feature type="transmembrane region" description="Helical" evidence="8">
    <location>
        <begin position="20"/>
        <end position="41"/>
    </location>
</feature>
<evidence type="ECO:0000256" key="7">
    <source>
        <dbReference type="ARBA" id="ARBA00023136"/>
    </source>
</evidence>
<dbReference type="RefSeq" id="XP_052759566.1">
    <property type="nucleotide sequence ID" value="XM_052903606.1"/>
</dbReference>
<evidence type="ECO:0000256" key="5">
    <source>
        <dbReference type="ARBA" id="ARBA00022692"/>
    </source>
</evidence>
<keyword evidence="5 8" id="KW-0812">Transmembrane</keyword>
<gene>
    <name evidence="11" type="primary">LOC113513387</name>
</gene>
<evidence type="ECO:0000256" key="4">
    <source>
        <dbReference type="ARBA" id="ARBA00022679"/>
    </source>
</evidence>
<evidence type="ECO:0000256" key="6">
    <source>
        <dbReference type="ARBA" id="ARBA00022989"/>
    </source>
</evidence>
<evidence type="ECO:0000256" key="1">
    <source>
        <dbReference type="ARBA" id="ARBA00004167"/>
    </source>
</evidence>
<dbReference type="GeneID" id="113513387"/>
<dbReference type="Pfam" id="PF01697">
    <property type="entry name" value="Glyco_transf_92"/>
    <property type="match status" value="1"/>
</dbReference>
<accession>A0ABM3N7L9</accession>
<dbReference type="PANTHER" id="PTHR21461">
    <property type="entry name" value="GLYCOSYLTRANSFERASE FAMILY 92 PROTEIN"/>
    <property type="match status" value="1"/>
</dbReference>
<name>A0ABM3N7L9_GALME</name>
<comment type="subcellular location">
    <subcellularLocation>
        <location evidence="1">Membrane</location>
        <topology evidence="1">Single-pass membrane protein</topology>
    </subcellularLocation>
</comment>
<keyword evidence="7 8" id="KW-0472">Membrane</keyword>
<evidence type="ECO:0000256" key="8">
    <source>
        <dbReference type="RuleBase" id="RU366017"/>
    </source>
</evidence>
<evidence type="ECO:0000256" key="3">
    <source>
        <dbReference type="ARBA" id="ARBA00022676"/>
    </source>
</evidence>